<keyword evidence="2" id="KW-1185">Reference proteome</keyword>
<evidence type="ECO:0000313" key="1">
    <source>
        <dbReference type="EMBL" id="KIL46177.1"/>
    </source>
</evidence>
<proteinExistence type="predicted"/>
<dbReference type="PATRIC" id="fig|220754.4.peg.2866"/>
<accession>A0A0C2VB65</accession>
<dbReference type="EMBL" id="JXRR01000017">
    <property type="protein sequence ID" value="KIL46177.1"/>
    <property type="molecule type" value="Genomic_DNA"/>
</dbReference>
<reference evidence="1 2" key="1">
    <citation type="submission" date="2015-01" db="EMBL/GenBank/DDBJ databases">
        <title>Jeotgalibacillus campisalis genome sequencing.</title>
        <authorList>
            <person name="Goh K.M."/>
            <person name="Chan K.-G."/>
            <person name="Yaakop A.S."/>
            <person name="Ee R."/>
            <person name="Gan H.M."/>
            <person name="Chan C.S."/>
        </authorList>
    </citation>
    <scope>NUCLEOTIDE SEQUENCE [LARGE SCALE GENOMIC DNA]</scope>
    <source>
        <strain evidence="1 2">SF-57</strain>
    </source>
</reference>
<dbReference type="RefSeq" id="WP_198134253.1">
    <property type="nucleotide sequence ID" value="NZ_JXRR01000017.1"/>
</dbReference>
<dbReference type="AlphaFoldDB" id="A0A0C2VB65"/>
<sequence>MNLKGRVLMAIDQERVRQDKKWGVQRHDDGTWLQILIEEVGEVAQAMQKEKGWGKESDADNKLKEIIHVAAVATAMAEQELERKDLIFQEAE</sequence>
<gene>
    <name evidence="1" type="ORF">KR50_28520</name>
</gene>
<organism evidence="1 2">
    <name type="scientific">Jeotgalibacillus campisalis</name>
    <dbReference type="NCBI Taxonomy" id="220754"/>
    <lineage>
        <taxon>Bacteria</taxon>
        <taxon>Bacillati</taxon>
        <taxon>Bacillota</taxon>
        <taxon>Bacilli</taxon>
        <taxon>Bacillales</taxon>
        <taxon>Caryophanaceae</taxon>
        <taxon>Jeotgalibacillus</taxon>
    </lineage>
</organism>
<evidence type="ECO:0000313" key="2">
    <source>
        <dbReference type="Proteomes" id="UP000031972"/>
    </source>
</evidence>
<name>A0A0C2VB65_9BACL</name>
<dbReference type="Proteomes" id="UP000031972">
    <property type="component" value="Unassembled WGS sequence"/>
</dbReference>
<protein>
    <recommendedName>
        <fullName evidence="3">NTP pyrophosphohydrolase MazG putative catalytic core domain-containing protein</fullName>
    </recommendedName>
</protein>
<comment type="caution">
    <text evidence="1">The sequence shown here is derived from an EMBL/GenBank/DDBJ whole genome shotgun (WGS) entry which is preliminary data.</text>
</comment>
<evidence type="ECO:0008006" key="3">
    <source>
        <dbReference type="Google" id="ProtNLM"/>
    </source>
</evidence>